<dbReference type="EMBL" id="JBBPBK010000007">
    <property type="protein sequence ID" value="KAK9282518.1"/>
    <property type="molecule type" value="Genomic_DNA"/>
</dbReference>
<evidence type="ECO:0000313" key="6">
    <source>
        <dbReference type="Proteomes" id="UP001415857"/>
    </source>
</evidence>
<dbReference type="PANTHER" id="PTHR45648">
    <property type="entry name" value="GDSL LIPASE/ACYLHYDROLASE FAMILY PROTEIN (AFU_ORTHOLOGUE AFUA_4G14700)"/>
    <property type="match status" value="1"/>
</dbReference>
<accession>A0AAP0X1G1</accession>
<dbReference type="InterPro" id="IPR051058">
    <property type="entry name" value="GDSL_Est/Lipase"/>
</dbReference>
<keyword evidence="2" id="KW-0378">Hydrolase</keyword>
<keyword evidence="3" id="KW-0443">Lipid metabolism</keyword>
<proteinExistence type="inferred from homology"/>
<evidence type="ECO:0008006" key="7">
    <source>
        <dbReference type="Google" id="ProtNLM"/>
    </source>
</evidence>
<feature type="chain" id="PRO_5042911734" description="GDSL esterase/lipase" evidence="4">
    <location>
        <begin position="27"/>
        <end position="229"/>
    </location>
</feature>
<protein>
    <recommendedName>
        <fullName evidence="7">GDSL esterase/lipase</fullName>
    </recommendedName>
</protein>
<dbReference type="Pfam" id="PF00657">
    <property type="entry name" value="Lipase_GDSL"/>
    <property type="match status" value="1"/>
</dbReference>
<sequence>MPTLVPMSRSSIFLSTLTIALVMVMGQQIGSEFLLPYLNPELTGQKLLVGANFASAGIGILNDTGVQFRLYELGARKVIVTGTGPLGCVPSVLAMRSTNGECAVEPTRATRIFNPQLVQMLQGLNTQLGSDVFIAANVNEMQKDFIKDPQLFGFETSKEACCGQGPHNGLGLCTPQSNLCSNRSAYAFWDPFHPTERANGFIVQQMMIGSIKYMNPMNLSTIMAMDSIY</sequence>
<gene>
    <name evidence="5" type="ORF">L1049_005438</name>
</gene>
<keyword evidence="3" id="KW-0442">Lipid degradation</keyword>
<keyword evidence="6" id="KW-1185">Reference proteome</keyword>
<dbReference type="GO" id="GO:0016042">
    <property type="term" value="P:lipid catabolic process"/>
    <property type="evidence" value="ECO:0007669"/>
    <property type="project" value="UniProtKB-KW"/>
</dbReference>
<dbReference type="Proteomes" id="UP001415857">
    <property type="component" value="Unassembled WGS sequence"/>
</dbReference>
<comment type="caution">
    <text evidence="5">The sequence shown here is derived from an EMBL/GenBank/DDBJ whole genome shotgun (WGS) entry which is preliminary data.</text>
</comment>
<dbReference type="PANTHER" id="PTHR45648:SF167">
    <property type="entry name" value="GDSL ESTERASE_LIPASE LTL1"/>
    <property type="match status" value="1"/>
</dbReference>
<evidence type="ECO:0000256" key="2">
    <source>
        <dbReference type="ARBA" id="ARBA00022801"/>
    </source>
</evidence>
<organism evidence="5 6">
    <name type="scientific">Liquidambar formosana</name>
    <name type="common">Formosan gum</name>
    <dbReference type="NCBI Taxonomy" id="63359"/>
    <lineage>
        <taxon>Eukaryota</taxon>
        <taxon>Viridiplantae</taxon>
        <taxon>Streptophyta</taxon>
        <taxon>Embryophyta</taxon>
        <taxon>Tracheophyta</taxon>
        <taxon>Spermatophyta</taxon>
        <taxon>Magnoliopsida</taxon>
        <taxon>eudicotyledons</taxon>
        <taxon>Gunneridae</taxon>
        <taxon>Pentapetalae</taxon>
        <taxon>Saxifragales</taxon>
        <taxon>Altingiaceae</taxon>
        <taxon>Liquidambar</taxon>
    </lineage>
</organism>
<name>A0AAP0X1G1_LIQFO</name>
<evidence type="ECO:0000256" key="3">
    <source>
        <dbReference type="ARBA" id="ARBA00022963"/>
    </source>
</evidence>
<dbReference type="Gene3D" id="3.40.50.1110">
    <property type="entry name" value="SGNH hydrolase"/>
    <property type="match status" value="1"/>
</dbReference>
<dbReference type="InterPro" id="IPR036514">
    <property type="entry name" value="SGNH_hydro_sf"/>
</dbReference>
<reference evidence="5 6" key="1">
    <citation type="journal article" date="2024" name="Plant J.">
        <title>Genome sequences and population genomics reveal climatic adaptation and genomic divergence between two closely related sweetgum species.</title>
        <authorList>
            <person name="Xu W.Q."/>
            <person name="Ren C.Q."/>
            <person name="Zhang X.Y."/>
            <person name="Comes H.P."/>
            <person name="Liu X.H."/>
            <person name="Li Y.G."/>
            <person name="Kettle C.J."/>
            <person name="Jalonen R."/>
            <person name="Gaisberger H."/>
            <person name="Ma Y.Z."/>
            <person name="Qiu Y.X."/>
        </authorList>
    </citation>
    <scope>NUCLEOTIDE SEQUENCE [LARGE SCALE GENOMIC DNA]</scope>
    <source>
        <strain evidence="5">Hangzhou</strain>
    </source>
</reference>
<keyword evidence="4" id="KW-0732">Signal</keyword>
<evidence type="ECO:0000313" key="5">
    <source>
        <dbReference type="EMBL" id="KAK9282518.1"/>
    </source>
</evidence>
<dbReference type="AlphaFoldDB" id="A0AAP0X1G1"/>
<evidence type="ECO:0000256" key="4">
    <source>
        <dbReference type="SAM" id="SignalP"/>
    </source>
</evidence>
<comment type="similarity">
    <text evidence="1">Belongs to the 'GDSL' lipolytic enzyme family.</text>
</comment>
<feature type="signal peptide" evidence="4">
    <location>
        <begin position="1"/>
        <end position="26"/>
    </location>
</feature>
<evidence type="ECO:0000256" key="1">
    <source>
        <dbReference type="ARBA" id="ARBA00008668"/>
    </source>
</evidence>
<dbReference type="InterPro" id="IPR001087">
    <property type="entry name" value="GDSL"/>
</dbReference>
<dbReference type="GO" id="GO:0016788">
    <property type="term" value="F:hydrolase activity, acting on ester bonds"/>
    <property type="evidence" value="ECO:0007669"/>
    <property type="project" value="InterPro"/>
</dbReference>